<keyword evidence="2" id="KW-0012">Acyltransferase</keyword>
<organism evidence="2 3">
    <name type="scientific">Pseudogemmobacter lacusdianii</name>
    <dbReference type="NCBI Taxonomy" id="3069608"/>
    <lineage>
        <taxon>Bacteria</taxon>
        <taxon>Pseudomonadati</taxon>
        <taxon>Pseudomonadota</taxon>
        <taxon>Alphaproteobacteria</taxon>
        <taxon>Rhodobacterales</taxon>
        <taxon>Paracoccaceae</taxon>
        <taxon>Pseudogemmobacter</taxon>
    </lineage>
</organism>
<gene>
    <name evidence="2" type="ORF">Q9295_15745</name>
</gene>
<evidence type="ECO:0000259" key="1">
    <source>
        <dbReference type="Pfam" id="PF13480"/>
    </source>
</evidence>
<accession>A0ABU0W431</accession>
<keyword evidence="2" id="KW-0808">Transferase</keyword>
<dbReference type="SUPFAM" id="SSF55729">
    <property type="entry name" value="Acyl-CoA N-acyltransferases (Nat)"/>
    <property type="match status" value="1"/>
</dbReference>
<evidence type="ECO:0000313" key="3">
    <source>
        <dbReference type="Proteomes" id="UP001239680"/>
    </source>
</evidence>
<dbReference type="InterPro" id="IPR038740">
    <property type="entry name" value="BioF2-like_GNAT_dom"/>
</dbReference>
<evidence type="ECO:0000313" key="2">
    <source>
        <dbReference type="EMBL" id="MDQ2067830.1"/>
    </source>
</evidence>
<keyword evidence="3" id="KW-1185">Reference proteome</keyword>
<dbReference type="EC" id="2.3.1.-" evidence="2"/>
<dbReference type="EMBL" id="JAVDBT010000017">
    <property type="protein sequence ID" value="MDQ2067830.1"/>
    <property type="molecule type" value="Genomic_DNA"/>
</dbReference>
<reference evidence="2 3" key="1">
    <citation type="submission" date="2023-08" db="EMBL/GenBank/DDBJ databases">
        <title>Characterization of two Paracoccaceae strains isolated from Phycosphere and proposal of Xinfangfangia lacusdiani sp. nov.</title>
        <authorList>
            <person name="Deng Y."/>
            <person name="Zhang Y.Q."/>
        </authorList>
    </citation>
    <scope>NUCLEOTIDE SEQUENCE [LARGE SCALE GENOMIC DNA]</scope>
    <source>
        <strain evidence="2 3">CPCC 101601</strain>
    </source>
</reference>
<comment type="caution">
    <text evidence="2">The sequence shown here is derived from an EMBL/GenBank/DDBJ whole genome shotgun (WGS) entry which is preliminary data.</text>
</comment>
<dbReference type="Proteomes" id="UP001239680">
    <property type="component" value="Unassembled WGS sequence"/>
</dbReference>
<protein>
    <submittedName>
        <fullName evidence="2">GNAT family N-acetyltransferase</fullName>
        <ecNumber evidence="2">2.3.1.-</ecNumber>
    </submittedName>
</protein>
<dbReference type="InterPro" id="IPR016181">
    <property type="entry name" value="Acyl_CoA_acyltransferase"/>
</dbReference>
<dbReference type="RefSeq" id="WP_306681540.1">
    <property type="nucleotide sequence ID" value="NZ_JAVDBT010000017.1"/>
</dbReference>
<dbReference type="Pfam" id="PF13480">
    <property type="entry name" value="Acetyltransf_6"/>
    <property type="match status" value="1"/>
</dbReference>
<name>A0ABU0W431_9RHOB</name>
<proteinExistence type="predicted"/>
<dbReference type="GO" id="GO:0016746">
    <property type="term" value="F:acyltransferase activity"/>
    <property type="evidence" value="ECO:0007669"/>
    <property type="project" value="UniProtKB-KW"/>
</dbReference>
<feature type="domain" description="BioF2-like acetyltransferase" evidence="1">
    <location>
        <begin position="189"/>
        <end position="321"/>
    </location>
</feature>
<sequence>MTAQAHNRPEDVAAFVALFQRHGTPALVANLETRLQVVQSGGLSFPLSLNDGAETCYICNPTSGYIDYALEETRHFARNPFLRAACMGLIRAARPFVKASGLDRQVQINNWLFSTNPVPALSVAQAVDLRDQLSSTFKTHAILLRSLNKLADAETIAALQTAGFDLLPARQVYIFSDISPDRPHSPNMRRDRLHLQRCPFPRVGNEDFTEEDYPVCAQLYADLYLRKYTPLNPDYTALYIQEMHRAGLLELAGFRDETGRLIAVTGLFASGRTLTQPIVGYDTSRPMREGLYRLIMQVARDHAAERGMFFNCSAGAAAFKRHRGGIPVIEYTAVYTRHLPRRQRWATALMRQLLTRIGVPLLQRFRL</sequence>